<organism evidence="3 4">
    <name type="scientific">Catellatospora chokoriensis</name>
    <dbReference type="NCBI Taxonomy" id="310353"/>
    <lineage>
        <taxon>Bacteria</taxon>
        <taxon>Bacillati</taxon>
        <taxon>Actinomycetota</taxon>
        <taxon>Actinomycetes</taxon>
        <taxon>Micromonosporales</taxon>
        <taxon>Micromonosporaceae</taxon>
        <taxon>Catellatospora</taxon>
    </lineage>
</organism>
<sequence length="1057" mass="113416">MAAETHDVGTARAVWREFVNQLVDQPDPVSAPFVLAQICLLTSPIVSTPIDRDIAGLPPGRPDLQARYTAGRALLAHADLRDDSVGNVWALLGELQAYGTYKRIDTGNQSLEEARAGVRRAVEAGAALGPEFESWALMADATLLRNAHRYEESLAVALQALALLRTAPIVNADAPSHELAAATSAATWLPLAAQMSAVLEFRAHNRIAAAARMLRRYEKTAAHLDDALVVTERISDLPMLRCQAYGERSLLARTLGDFTTALSLQAKQREFADNAEDRRVYLRYLTSAAASAVALDDWDRATQLRRERIAGRFKLLAMPVNENDPAAVLGALPGLIDAARQADATAIGNDAYELARYLLESGRAQFDPAARAKAAAWLDVADAAWADIGVNGDVAVKFRRIELEALNGSRDPHSIGRDLLECSDSFLRVAGRRRTAVKAAQYGDPTDVVVLDRLRVLRDDAPTVDAAHLDLGIARWHLRHGDAARAAGDVATARRAWSEATVRAADSANGLTLTEPGRSTVPLDAAAVVEAHQIHGYALRNLRRLNDGSCSADDELNARMACLPGIARRFTACGSPGQRAVLDRLYRRWLTETLELAVELQNAAAVDATTEVIRRDLVGTVLYAMASDDGMPLEIARLAEQLIAAIGAKVADIDSPTETSTDDEPSTGQRGGDSADMDAQTRGSNLADQLSGTLDVVGQVLGPIARTLFDPGTVSRYTVRAAAEALYSDGPGAVLSLVLLKDNDNCQVLRHLALRPSTGEPLQLYLDIVPAPAWLPELSPDPNPDEFFGRVAFLTDVLLPAPLIEALSSASEDLPLPLAVVPTGLLAVPFTALRVAGGLVLDRAIVAVAQSLQTLENLAAARRDASGGVEVGVYDTQRLRHTETEWQALVRHHPAVRAAQTLGDIDHLLADPTVGRSAGLLALAVHGMRGSDGWTQAKKLPSGERLTTGHVLRWYIPALVVGASCNTDIRADSGGELGGFPLAFQIRGAVNIVGALHYIDDAATGEIMAGFYQATSVGIHTSAALRAAQRQWISVDRRDRLSQYHLWAYLLTYGVPV</sequence>
<feature type="region of interest" description="Disordered" evidence="1">
    <location>
        <begin position="654"/>
        <end position="680"/>
    </location>
</feature>
<dbReference type="EMBL" id="BONG01000023">
    <property type="protein sequence ID" value="GIF90441.1"/>
    <property type="molecule type" value="Genomic_DNA"/>
</dbReference>
<reference evidence="3 4" key="1">
    <citation type="submission" date="2021-01" db="EMBL/GenBank/DDBJ databases">
        <title>Whole genome shotgun sequence of Catellatospora chokoriensis NBRC 107358.</title>
        <authorList>
            <person name="Komaki H."/>
            <person name="Tamura T."/>
        </authorList>
    </citation>
    <scope>NUCLEOTIDE SEQUENCE [LARGE SCALE GENOMIC DNA]</scope>
    <source>
        <strain evidence="3 4">NBRC 107358</strain>
    </source>
</reference>
<feature type="domain" description="CHAT" evidence="2">
    <location>
        <begin position="794"/>
        <end position="1053"/>
    </location>
</feature>
<accession>A0A8J3JSU6</accession>
<dbReference type="Pfam" id="PF12770">
    <property type="entry name" value="CHAT"/>
    <property type="match status" value="1"/>
</dbReference>
<dbReference type="Gene3D" id="1.25.40.10">
    <property type="entry name" value="Tetratricopeptide repeat domain"/>
    <property type="match status" value="1"/>
</dbReference>
<dbReference type="AlphaFoldDB" id="A0A8J3JSU6"/>
<evidence type="ECO:0000256" key="1">
    <source>
        <dbReference type="SAM" id="MobiDB-lite"/>
    </source>
</evidence>
<dbReference type="InterPro" id="IPR011990">
    <property type="entry name" value="TPR-like_helical_dom_sf"/>
</dbReference>
<dbReference type="Proteomes" id="UP000619293">
    <property type="component" value="Unassembled WGS sequence"/>
</dbReference>
<dbReference type="RefSeq" id="WP_191842596.1">
    <property type="nucleotide sequence ID" value="NZ_BAAALB010000024.1"/>
</dbReference>
<name>A0A8J3JSU6_9ACTN</name>
<proteinExistence type="predicted"/>
<protein>
    <recommendedName>
        <fullName evidence="2">CHAT domain-containing protein</fullName>
    </recommendedName>
</protein>
<comment type="caution">
    <text evidence="3">The sequence shown here is derived from an EMBL/GenBank/DDBJ whole genome shotgun (WGS) entry which is preliminary data.</text>
</comment>
<dbReference type="SUPFAM" id="SSF48452">
    <property type="entry name" value="TPR-like"/>
    <property type="match status" value="1"/>
</dbReference>
<evidence type="ECO:0000313" key="4">
    <source>
        <dbReference type="Proteomes" id="UP000619293"/>
    </source>
</evidence>
<evidence type="ECO:0000313" key="3">
    <source>
        <dbReference type="EMBL" id="GIF90441.1"/>
    </source>
</evidence>
<keyword evidence="4" id="KW-1185">Reference proteome</keyword>
<gene>
    <name evidence="3" type="ORF">Cch02nite_38850</name>
</gene>
<dbReference type="InterPro" id="IPR024983">
    <property type="entry name" value="CHAT_dom"/>
</dbReference>
<evidence type="ECO:0000259" key="2">
    <source>
        <dbReference type="Pfam" id="PF12770"/>
    </source>
</evidence>